<gene>
    <name evidence="4" type="ORF">ITP53_37245</name>
</gene>
<proteinExistence type="predicted"/>
<organism evidence="4 5">
    <name type="scientific">Nonomuraea cypriaca</name>
    <dbReference type="NCBI Taxonomy" id="1187855"/>
    <lineage>
        <taxon>Bacteria</taxon>
        <taxon>Bacillati</taxon>
        <taxon>Actinomycetota</taxon>
        <taxon>Actinomycetes</taxon>
        <taxon>Streptosporangiales</taxon>
        <taxon>Streptosporangiaceae</taxon>
        <taxon>Nonomuraea</taxon>
    </lineage>
</organism>
<dbReference type="Pfam" id="PF19969">
    <property type="entry name" value="VMAP-M8"/>
    <property type="match status" value="1"/>
</dbReference>
<sequence length="545" mass="61103">MFDNGRVILGAGFLVAPDLVLTCAHVVHDQRDLRVSFTQAERRDLLGLPAALHSRGAWHDPGDRGDVAVLRLDQPIALSPAPLLTKPVATTGQTAHGFPLDHGEIGAPLKLNLITEDLVGEWWHVEAATPYAEVPRRGFSGAAVYDETSGAVIGMITDCSEHPRRMTGRVLPISAIRRHWEELDDLLDLDWLPARLRRELRVLVHGVSTAVNLRDLMDRVFHDTVGHRDFDSVWDAIRYVGDELHGRDRMALFLPELADAISRSAERRKLQGWIHRHIQLPESPAERATAIVVRVDSMKDGYELTLHPLHDGKPDPGTVPVRVRESELRAKVEAGFDAVRRQVAGSDPVIEFVLPQAMMHQPVDEWDFAEETPLIGYRVVIRCLDRLTDVVKWDQWVSRAGHLRKEPRALPETVGCRGEEPSRLYLRLQLKKKACVQIHASRPDDALLAKALHAGLPVMIWPRARCPEPEHSTCTARHLLEDLAPRVGDARPDDLPELVRTLRLEAALEEHGAPHCGRGLTLLWDDPDRMPDPPAHMPEYGPEED</sequence>
<feature type="region of interest" description="Disordered" evidence="1">
    <location>
        <begin position="524"/>
        <end position="545"/>
    </location>
</feature>
<dbReference type="Pfam" id="PF13365">
    <property type="entry name" value="Trypsin_2"/>
    <property type="match status" value="1"/>
</dbReference>
<evidence type="ECO:0000313" key="5">
    <source>
        <dbReference type="Proteomes" id="UP000605361"/>
    </source>
</evidence>
<protein>
    <submittedName>
        <fullName evidence="4">Trypsin-like peptidase domain-containing protein</fullName>
    </submittedName>
</protein>
<dbReference type="InterPro" id="IPR009003">
    <property type="entry name" value="Peptidase_S1_PA"/>
</dbReference>
<dbReference type="Proteomes" id="UP000605361">
    <property type="component" value="Unassembled WGS sequence"/>
</dbReference>
<name>A0A931AIR9_9ACTN</name>
<evidence type="ECO:0000259" key="3">
    <source>
        <dbReference type="Pfam" id="PF20028"/>
    </source>
</evidence>
<comment type="caution">
    <text evidence="4">The sequence shown here is derived from an EMBL/GenBank/DDBJ whole genome shotgun (WGS) entry which is preliminary data.</text>
</comment>
<evidence type="ECO:0000313" key="4">
    <source>
        <dbReference type="EMBL" id="MBF8191253.1"/>
    </source>
</evidence>
<feature type="domain" description="vWA-MoxR associated protein C-terminal" evidence="3">
    <location>
        <begin position="317"/>
        <end position="527"/>
    </location>
</feature>
<dbReference type="InterPro" id="IPR045450">
    <property type="entry name" value="VMAP_C"/>
</dbReference>
<dbReference type="EMBL" id="JADOGI010000152">
    <property type="protein sequence ID" value="MBF8191253.1"/>
    <property type="molecule type" value="Genomic_DNA"/>
</dbReference>
<dbReference type="Pfam" id="PF20028">
    <property type="entry name" value="VMAP-C"/>
    <property type="match status" value="1"/>
</dbReference>
<keyword evidence="5" id="KW-1185">Reference proteome</keyword>
<dbReference type="SUPFAM" id="SSF50494">
    <property type="entry name" value="Trypsin-like serine proteases"/>
    <property type="match status" value="1"/>
</dbReference>
<evidence type="ECO:0000259" key="2">
    <source>
        <dbReference type="Pfam" id="PF19969"/>
    </source>
</evidence>
<reference evidence="4" key="1">
    <citation type="submission" date="2020-11" db="EMBL/GenBank/DDBJ databases">
        <title>Whole-genome analyses of Nonomuraea sp. K274.</title>
        <authorList>
            <person name="Veyisoglu A."/>
        </authorList>
    </citation>
    <scope>NUCLEOTIDE SEQUENCE</scope>
    <source>
        <strain evidence="4">K274</strain>
    </source>
</reference>
<evidence type="ECO:0000256" key="1">
    <source>
        <dbReference type="SAM" id="MobiDB-lite"/>
    </source>
</evidence>
<dbReference type="InterPro" id="IPR045453">
    <property type="entry name" value="VMAP-M8"/>
</dbReference>
<feature type="domain" description="vWA-MoxR associated protein middle region 8" evidence="2">
    <location>
        <begin position="184"/>
        <end position="278"/>
    </location>
</feature>
<dbReference type="RefSeq" id="WP_195900161.1">
    <property type="nucleotide sequence ID" value="NZ_JADOGI010000152.1"/>
</dbReference>
<accession>A0A931AIR9</accession>
<dbReference type="Gene3D" id="2.40.10.120">
    <property type="match status" value="1"/>
</dbReference>
<dbReference type="AlphaFoldDB" id="A0A931AIR9"/>